<protein>
    <submittedName>
        <fullName evidence="1">Uncharacterized protein</fullName>
    </submittedName>
</protein>
<reference evidence="1" key="1">
    <citation type="submission" date="2014-09" db="EMBL/GenBank/DDBJ databases">
        <authorList>
            <person name="Magalhaes I.L.F."/>
            <person name="Oliveira U."/>
            <person name="Santos F.R."/>
            <person name="Vidigal T.H.D.A."/>
            <person name="Brescovit A.D."/>
            <person name="Santos A.J."/>
        </authorList>
    </citation>
    <scope>NUCLEOTIDE SEQUENCE</scope>
    <source>
        <tissue evidence="1">Shoot tissue taken approximately 20 cm above the soil surface</tissue>
    </source>
</reference>
<name>A0A0A9HNC9_ARUDO</name>
<evidence type="ECO:0000313" key="1">
    <source>
        <dbReference type="EMBL" id="JAE38600.1"/>
    </source>
</evidence>
<accession>A0A0A9HNC9</accession>
<proteinExistence type="predicted"/>
<dbReference type="AlphaFoldDB" id="A0A0A9HNC9"/>
<reference evidence="1" key="2">
    <citation type="journal article" date="2015" name="Data Brief">
        <title>Shoot transcriptome of the giant reed, Arundo donax.</title>
        <authorList>
            <person name="Barrero R.A."/>
            <person name="Guerrero F.D."/>
            <person name="Moolhuijzen P."/>
            <person name="Goolsby J.A."/>
            <person name="Tidwell J."/>
            <person name="Bellgard S.E."/>
            <person name="Bellgard M.I."/>
        </authorList>
    </citation>
    <scope>NUCLEOTIDE SEQUENCE</scope>
    <source>
        <tissue evidence="1">Shoot tissue taken approximately 20 cm above the soil surface</tissue>
    </source>
</reference>
<dbReference type="EMBL" id="GBRH01159296">
    <property type="protein sequence ID" value="JAE38600.1"/>
    <property type="molecule type" value="Transcribed_RNA"/>
</dbReference>
<organism evidence="1">
    <name type="scientific">Arundo donax</name>
    <name type="common">Giant reed</name>
    <name type="synonym">Donax arundinaceus</name>
    <dbReference type="NCBI Taxonomy" id="35708"/>
    <lineage>
        <taxon>Eukaryota</taxon>
        <taxon>Viridiplantae</taxon>
        <taxon>Streptophyta</taxon>
        <taxon>Embryophyta</taxon>
        <taxon>Tracheophyta</taxon>
        <taxon>Spermatophyta</taxon>
        <taxon>Magnoliopsida</taxon>
        <taxon>Liliopsida</taxon>
        <taxon>Poales</taxon>
        <taxon>Poaceae</taxon>
        <taxon>PACMAD clade</taxon>
        <taxon>Arundinoideae</taxon>
        <taxon>Arundineae</taxon>
        <taxon>Arundo</taxon>
    </lineage>
</organism>
<sequence>MYELKNNCCGALKSMPTENMKRFMGPVMIPHTESGADIKMYK</sequence>